<keyword evidence="2" id="KW-0812">Transmembrane</keyword>
<comment type="caution">
    <text evidence="3">The sequence shown here is derived from an EMBL/GenBank/DDBJ whole genome shotgun (WGS) entry which is preliminary data.</text>
</comment>
<evidence type="ECO:0000256" key="2">
    <source>
        <dbReference type="SAM" id="Phobius"/>
    </source>
</evidence>
<proteinExistence type="predicted"/>
<organism evidence="3 4">
    <name type="scientific">Marinoscillum furvescens DSM 4134</name>
    <dbReference type="NCBI Taxonomy" id="1122208"/>
    <lineage>
        <taxon>Bacteria</taxon>
        <taxon>Pseudomonadati</taxon>
        <taxon>Bacteroidota</taxon>
        <taxon>Cytophagia</taxon>
        <taxon>Cytophagales</taxon>
        <taxon>Reichenbachiellaceae</taxon>
        <taxon>Marinoscillum</taxon>
    </lineage>
</organism>
<dbReference type="RefSeq" id="WP_115869054.1">
    <property type="nucleotide sequence ID" value="NZ_QREG01000015.1"/>
</dbReference>
<accession>A0A3D9KZX2</accession>
<keyword evidence="1" id="KW-0175">Coiled coil</keyword>
<dbReference type="OrthoDB" id="848185at2"/>
<dbReference type="Gene3D" id="1.10.287.1490">
    <property type="match status" value="1"/>
</dbReference>
<feature type="transmembrane region" description="Helical" evidence="2">
    <location>
        <begin position="21"/>
        <end position="39"/>
    </location>
</feature>
<keyword evidence="2" id="KW-0472">Membrane</keyword>
<evidence type="ECO:0000313" key="4">
    <source>
        <dbReference type="Proteomes" id="UP000256779"/>
    </source>
</evidence>
<dbReference type="AlphaFoldDB" id="A0A3D9KZX2"/>
<keyword evidence="3" id="KW-0131">Cell cycle</keyword>
<protein>
    <submittedName>
        <fullName evidence="3">Cell division protein ZapB</fullName>
    </submittedName>
</protein>
<reference evidence="3 4" key="1">
    <citation type="submission" date="2018-07" db="EMBL/GenBank/DDBJ databases">
        <title>Genomic Encyclopedia of Type Strains, Phase IV (KMG-IV): sequencing the most valuable type-strain genomes for metagenomic binning, comparative biology and taxonomic classification.</title>
        <authorList>
            <person name="Goeker M."/>
        </authorList>
    </citation>
    <scope>NUCLEOTIDE SEQUENCE [LARGE SCALE GENOMIC DNA]</scope>
    <source>
        <strain evidence="3 4">DSM 4134</strain>
    </source>
</reference>
<keyword evidence="4" id="KW-1185">Reference proteome</keyword>
<feature type="coiled-coil region" evidence="1">
    <location>
        <begin position="131"/>
        <end position="179"/>
    </location>
</feature>
<evidence type="ECO:0000313" key="3">
    <source>
        <dbReference type="EMBL" id="RED96197.1"/>
    </source>
</evidence>
<dbReference type="EMBL" id="QREG01000015">
    <property type="protein sequence ID" value="RED96197.1"/>
    <property type="molecule type" value="Genomic_DNA"/>
</dbReference>
<gene>
    <name evidence="3" type="ORF">C7460_11588</name>
</gene>
<evidence type="ECO:0000256" key="1">
    <source>
        <dbReference type="SAM" id="Coils"/>
    </source>
</evidence>
<dbReference type="GO" id="GO:0051301">
    <property type="term" value="P:cell division"/>
    <property type="evidence" value="ECO:0007669"/>
    <property type="project" value="UniProtKB-KW"/>
</dbReference>
<keyword evidence="3" id="KW-0132">Cell division</keyword>
<name>A0A3D9KZX2_MARFU</name>
<dbReference type="Proteomes" id="UP000256779">
    <property type="component" value="Unassembled WGS sequence"/>
</dbReference>
<keyword evidence="2" id="KW-1133">Transmembrane helix</keyword>
<sequence length="307" mass="35041">MNEQTENNSTEARKPKDRTPLFIGIVVALLGVIIFFYYVNTNLKEEKAAQALELNNTLLQLDSISSELDNKILTIQQLGGEVDTLVKIREKLQSERKLLLTEIDNRKNMISELRARVGGYQQLLLAKDEEIEQLTLINEQLMSENTELKNETQELSASIQEINQAKEELAEKVAFAARLKVEGMRIYAVNENGREREGEFRNRHIDQIKINFTVGANEVAPIEGKELLIRVVAPDGQVLFDVTRGSGSFMYEGREMFYTAKQEILYDKNSQEVTVFYDKGSEYAEGKHLVEVYTDQYLMGKGTFIVK</sequence>